<evidence type="ECO:0000256" key="9">
    <source>
        <dbReference type="ARBA" id="ARBA00023118"/>
    </source>
</evidence>
<protein>
    <submittedName>
        <fullName evidence="12">CRISPR-associated endonuclease/helicase Cas3</fullName>
    </submittedName>
</protein>
<evidence type="ECO:0000313" key="12">
    <source>
        <dbReference type="EMBL" id="TCP36489.1"/>
    </source>
</evidence>
<dbReference type="CDD" id="cd09641">
    <property type="entry name" value="Cas3''_I"/>
    <property type="match status" value="1"/>
</dbReference>
<keyword evidence="7 12" id="KW-0347">Helicase</keyword>
<accession>A0A4R2PLJ1</accession>
<keyword evidence="4" id="KW-0479">Metal-binding</keyword>
<feature type="region of interest" description="Disordered" evidence="10">
    <location>
        <begin position="138"/>
        <end position="159"/>
    </location>
</feature>
<keyword evidence="13" id="KW-1185">Reference proteome</keyword>
<dbReference type="GO" id="GO:0016787">
    <property type="term" value="F:hydrolase activity"/>
    <property type="evidence" value="ECO:0007669"/>
    <property type="project" value="UniProtKB-KW"/>
</dbReference>
<keyword evidence="9" id="KW-0051">Antiviral defense</keyword>
<evidence type="ECO:0000256" key="2">
    <source>
        <dbReference type="ARBA" id="ARBA00009046"/>
    </source>
</evidence>
<dbReference type="FunCoup" id="A0A4R2PLJ1">
    <property type="interactions" value="7"/>
</dbReference>
<dbReference type="Gene3D" id="3.40.50.300">
    <property type="entry name" value="P-loop containing nucleotide triphosphate hydrolases"/>
    <property type="match status" value="2"/>
</dbReference>
<dbReference type="NCBIfam" id="TIGR01587">
    <property type="entry name" value="cas3_core"/>
    <property type="match status" value="1"/>
</dbReference>
<dbReference type="Proteomes" id="UP000295399">
    <property type="component" value="Unassembled WGS sequence"/>
</dbReference>
<evidence type="ECO:0000256" key="8">
    <source>
        <dbReference type="ARBA" id="ARBA00022840"/>
    </source>
</evidence>
<dbReference type="AlphaFoldDB" id="A0A4R2PLJ1"/>
<dbReference type="InParanoid" id="A0A4R2PLJ1"/>
<proteinExistence type="inferred from homology"/>
<dbReference type="InterPro" id="IPR006474">
    <property type="entry name" value="Helicase_Cas3_CRISPR-ass_core"/>
</dbReference>
<dbReference type="PANTHER" id="PTHR47963:SF9">
    <property type="entry name" value="CRISPR-ASSOCIATED ENDONUCLEASE_HELICASE CAS3"/>
    <property type="match status" value="1"/>
</dbReference>
<organism evidence="12 13">
    <name type="scientific">Rhodothalassium salexigens DSM 2132</name>
    <dbReference type="NCBI Taxonomy" id="1188247"/>
    <lineage>
        <taxon>Bacteria</taxon>
        <taxon>Pseudomonadati</taxon>
        <taxon>Pseudomonadota</taxon>
        <taxon>Alphaproteobacteria</taxon>
        <taxon>Rhodothalassiales</taxon>
        <taxon>Rhodothalassiaceae</taxon>
        <taxon>Rhodothalassium</taxon>
    </lineage>
</organism>
<dbReference type="InterPro" id="IPR054712">
    <property type="entry name" value="Cas3-like_dom"/>
</dbReference>
<keyword evidence="12" id="KW-0255">Endonuclease</keyword>
<comment type="similarity">
    <text evidence="1">In the N-terminal section; belongs to the CRISPR-associated nuclease Cas3-HD family.</text>
</comment>
<dbReference type="GO" id="GO:0003723">
    <property type="term" value="F:RNA binding"/>
    <property type="evidence" value="ECO:0007669"/>
    <property type="project" value="TreeGrafter"/>
</dbReference>
<dbReference type="RefSeq" id="WP_132708015.1">
    <property type="nucleotide sequence ID" value="NZ_JACIGF010000003.1"/>
</dbReference>
<name>A0A4R2PLJ1_RHOSA</name>
<gene>
    <name evidence="12" type="ORF">EV659_103382</name>
</gene>
<dbReference type="GO" id="GO:0005524">
    <property type="term" value="F:ATP binding"/>
    <property type="evidence" value="ECO:0007669"/>
    <property type="project" value="UniProtKB-KW"/>
</dbReference>
<dbReference type="GO" id="GO:0004519">
    <property type="term" value="F:endonuclease activity"/>
    <property type="evidence" value="ECO:0007669"/>
    <property type="project" value="UniProtKB-KW"/>
</dbReference>
<dbReference type="InterPro" id="IPR001650">
    <property type="entry name" value="Helicase_C-like"/>
</dbReference>
<dbReference type="SMART" id="SM00471">
    <property type="entry name" value="HDc"/>
    <property type="match status" value="1"/>
</dbReference>
<evidence type="ECO:0000256" key="1">
    <source>
        <dbReference type="ARBA" id="ARBA00006847"/>
    </source>
</evidence>
<dbReference type="InterPro" id="IPR050547">
    <property type="entry name" value="DEAD_box_RNA_helicases"/>
</dbReference>
<evidence type="ECO:0000256" key="4">
    <source>
        <dbReference type="ARBA" id="ARBA00022723"/>
    </source>
</evidence>
<dbReference type="InterPro" id="IPR003607">
    <property type="entry name" value="HD/PDEase_dom"/>
</dbReference>
<dbReference type="GO" id="GO:0003724">
    <property type="term" value="F:RNA helicase activity"/>
    <property type="evidence" value="ECO:0007669"/>
    <property type="project" value="TreeGrafter"/>
</dbReference>
<evidence type="ECO:0000256" key="5">
    <source>
        <dbReference type="ARBA" id="ARBA00022741"/>
    </source>
</evidence>
<dbReference type="NCBIfam" id="TIGR01596">
    <property type="entry name" value="cas3_HD"/>
    <property type="match status" value="1"/>
</dbReference>
<dbReference type="SUPFAM" id="SSF52540">
    <property type="entry name" value="P-loop containing nucleoside triphosphate hydrolases"/>
    <property type="match status" value="1"/>
</dbReference>
<keyword evidence="6" id="KW-0378">Hydrolase</keyword>
<evidence type="ECO:0000256" key="10">
    <source>
        <dbReference type="SAM" id="MobiDB-lite"/>
    </source>
</evidence>
<dbReference type="Gene3D" id="1.10.3210.30">
    <property type="match status" value="1"/>
</dbReference>
<dbReference type="InterPro" id="IPR006483">
    <property type="entry name" value="CRISPR-assoc_Cas3_HD"/>
</dbReference>
<dbReference type="InterPro" id="IPR038257">
    <property type="entry name" value="CRISPR-assoc_Cas3_HD_sf"/>
</dbReference>
<dbReference type="Pfam" id="PF22590">
    <property type="entry name" value="Cas3-like_C_2"/>
    <property type="match status" value="1"/>
</dbReference>
<sequence length="904" mass="98091">MPPEKQQSLLTFWGKAHPASEVPAHPLAYHALDVAAVTQCLLSSDPARCSALARALGVAESDCVRLLGALAALHDVGKVSLPFQGKAPEHRPAVLSDYPELVDPGHDTAAWLWFVHLAPRDLKDRLAPTGALNRMLPAAFGHHGRPPGQDRTTPRRARDHFPPESVQAANTLVEWVLARLGPTDPLHISTDAAKRAALAVAGLIATSDWIGSAQRWFAYTRPDHDLDTYWYDIACPRAEQAVRASGVVPAPPAGLRPFHALASLPEGSATPLQHWAETVALPAEEPILCLLEDLTGSGKTEAALMLAHRIMAAGRAGGLYLALPTQATANAMFDRLGELYRGLFKRETTPSIALAHGDRGMHPGFRAATLPANQDERAYGDETAETVADVPAGAQCAAWVADDRRLAFLADIGAGTVDQALLSVLPARHAGLRRWGLLGKVLILDEIHAYDAYVGEEIAALIEAHAALGGHTVLLSATLPTSLRDQLTNAFRRGAGVAQSPQEAAARPEALRPYPAGTVLCRTGEDAQSIAAWSRQARRLPVRTLATPEQALSEAETSARDGQAVLVLRNTVDEATAAYDALRDRGLSPLLFHARFALGDRLTIEAEVMRRFGRHSQAEDRSGAILVATQVVEQSLDVDFDALFTDLAPIDLLIQRAGRLWRHARRGRPGREELVVVTPAAIPDPNESWIGAVLPGTAAVYRNHGVLWRTARLLEAEGALDLPDRARALIESVYGQSAPTPEALLRSSSEAEGQAMAGRAKARAEILPLSSGYADTHHWEPDHRIRTRDADDPVTLRLGRWQDSVIQPWIDPDPKVDRTTAMAWQLSQVSWNLKRLARTAWEEPDPALARAVAEARKTWGRWERDLPLVVLRPTGKDGWTGEARDDKGQPLAIRYCPQRGLSLT</sequence>
<comment type="caution">
    <text evidence="12">The sequence shown here is derived from an EMBL/GenBank/DDBJ whole genome shotgun (WGS) entry which is preliminary data.</text>
</comment>
<feature type="domain" description="HD Cas3-type" evidence="11">
    <location>
        <begin position="20"/>
        <end position="210"/>
    </location>
</feature>
<comment type="similarity">
    <text evidence="2">In the central section; belongs to the CRISPR-associated helicase Cas3 family.</text>
</comment>
<dbReference type="PROSITE" id="PS51643">
    <property type="entry name" value="HD_CAS3"/>
    <property type="match status" value="1"/>
</dbReference>
<evidence type="ECO:0000259" key="11">
    <source>
        <dbReference type="PROSITE" id="PS51643"/>
    </source>
</evidence>
<keyword evidence="5" id="KW-0547">Nucleotide-binding</keyword>
<dbReference type="SMART" id="SM00490">
    <property type="entry name" value="HELICc"/>
    <property type="match status" value="1"/>
</dbReference>
<evidence type="ECO:0000313" key="13">
    <source>
        <dbReference type="Proteomes" id="UP000295399"/>
    </source>
</evidence>
<dbReference type="GO" id="GO:0051607">
    <property type="term" value="P:defense response to virus"/>
    <property type="evidence" value="ECO:0007669"/>
    <property type="project" value="UniProtKB-KW"/>
</dbReference>
<evidence type="ECO:0000256" key="7">
    <source>
        <dbReference type="ARBA" id="ARBA00022806"/>
    </source>
</evidence>
<evidence type="ECO:0000256" key="3">
    <source>
        <dbReference type="ARBA" id="ARBA00022722"/>
    </source>
</evidence>
<dbReference type="PANTHER" id="PTHR47963">
    <property type="entry name" value="DEAD-BOX ATP-DEPENDENT RNA HELICASE 47, MITOCHONDRIAL"/>
    <property type="match status" value="1"/>
</dbReference>
<dbReference type="InterPro" id="IPR027417">
    <property type="entry name" value="P-loop_NTPase"/>
</dbReference>
<evidence type="ECO:0000256" key="6">
    <source>
        <dbReference type="ARBA" id="ARBA00022801"/>
    </source>
</evidence>
<keyword evidence="8" id="KW-0067">ATP-binding</keyword>
<reference evidence="12 13" key="1">
    <citation type="submission" date="2019-03" db="EMBL/GenBank/DDBJ databases">
        <title>Genomic Encyclopedia of Type Strains, Phase IV (KMG-IV): sequencing the most valuable type-strain genomes for metagenomic binning, comparative biology and taxonomic classification.</title>
        <authorList>
            <person name="Goeker M."/>
        </authorList>
    </citation>
    <scope>NUCLEOTIDE SEQUENCE [LARGE SCALE GENOMIC DNA]</scope>
    <source>
        <strain evidence="12 13">DSM 2132</strain>
    </source>
</reference>
<keyword evidence="3" id="KW-0540">Nuclease</keyword>
<dbReference type="GO" id="GO:0046872">
    <property type="term" value="F:metal ion binding"/>
    <property type="evidence" value="ECO:0007669"/>
    <property type="project" value="UniProtKB-KW"/>
</dbReference>
<dbReference type="OrthoDB" id="9810236at2"/>
<dbReference type="EMBL" id="SLXO01000003">
    <property type="protein sequence ID" value="TCP36489.1"/>
    <property type="molecule type" value="Genomic_DNA"/>
</dbReference>
<dbReference type="Pfam" id="PF18019">
    <property type="entry name" value="Cas3_HD"/>
    <property type="match status" value="1"/>
</dbReference>